<feature type="signal peptide" evidence="1">
    <location>
        <begin position="1"/>
        <end position="18"/>
    </location>
</feature>
<protein>
    <recommendedName>
        <fullName evidence="4">SXP/RAL-2 family protein Ani s 5-like cation-binding domain-containing protein</fullName>
    </recommendedName>
</protein>
<evidence type="ECO:0000313" key="3">
    <source>
        <dbReference type="Proteomes" id="UP001432027"/>
    </source>
</evidence>
<proteinExistence type="predicted"/>
<name>A0AAV5UL33_9BILA</name>
<accession>A0AAV5UL33</accession>
<keyword evidence="1" id="KW-0732">Signal</keyword>
<reference evidence="2" key="1">
    <citation type="submission" date="2023-10" db="EMBL/GenBank/DDBJ databases">
        <title>Genome assembly of Pristionchus species.</title>
        <authorList>
            <person name="Yoshida K."/>
            <person name="Sommer R.J."/>
        </authorList>
    </citation>
    <scope>NUCLEOTIDE SEQUENCE</scope>
    <source>
        <strain evidence="2">RS0144</strain>
    </source>
</reference>
<comment type="caution">
    <text evidence="2">The sequence shown here is derived from an EMBL/GenBank/DDBJ whole genome shotgun (WGS) entry which is preliminary data.</text>
</comment>
<sequence length="237" mass="27152">MRVSLLCCLVLVEIRGQAIVPNSWLCDWIGIQGASAELKNKYRTLVGNLNKDKTLKAQESRVENWINTNAQDLPELQKRTTLTTANKIIIPNMIMPSIAPIAPSFGIAAVKLPDLVDEQVIENTIYNAKFWLGMRQRDVAFVEDILDRIEDELSEDKYAEVENLIWAQDKKFLNFYRPHYDVIKQLVLERITSAPRRTLIRSLMDEAEEVDDEEEDEHALMPLMEPMAAEFFNGCGL</sequence>
<evidence type="ECO:0000313" key="2">
    <source>
        <dbReference type="EMBL" id="GMT07018.1"/>
    </source>
</evidence>
<feature type="chain" id="PRO_5044022937" description="SXP/RAL-2 family protein Ani s 5-like cation-binding domain-containing protein" evidence="1">
    <location>
        <begin position="19"/>
        <end position="237"/>
    </location>
</feature>
<keyword evidence="3" id="KW-1185">Reference proteome</keyword>
<dbReference type="EMBL" id="BTSX01000006">
    <property type="protein sequence ID" value="GMT07018.1"/>
    <property type="molecule type" value="Genomic_DNA"/>
</dbReference>
<dbReference type="Proteomes" id="UP001432027">
    <property type="component" value="Unassembled WGS sequence"/>
</dbReference>
<dbReference type="AlphaFoldDB" id="A0AAV5UL33"/>
<evidence type="ECO:0008006" key="4">
    <source>
        <dbReference type="Google" id="ProtNLM"/>
    </source>
</evidence>
<evidence type="ECO:0000256" key="1">
    <source>
        <dbReference type="SAM" id="SignalP"/>
    </source>
</evidence>
<gene>
    <name evidence="2" type="ORF">PENTCL1PPCAC_29192</name>
</gene>
<organism evidence="2 3">
    <name type="scientific">Pristionchus entomophagus</name>
    <dbReference type="NCBI Taxonomy" id="358040"/>
    <lineage>
        <taxon>Eukaryota</taxon>
        <taxon>Metazoa</taxon>
        <taxon>Ecdysozoa</taxon>
        <taxon>Nematoda</taxon>
        <taxon>Chromadorea</taxon>
        <taxon>Rhabditida</taxon>
        <taxon>Rhabditina</taxon>
        <taxon>Diplogasteromorpha</taxon>
        <taxon>Diplogasteroidea</taxon>
        <taxon>Neodiplogasteridae</taxon>
        <taxon>Pristionchus</taxon>
    </lineage>
</organism>